<keyword evidence="1" id="KW-0479">Metal-binding</keyword>
<gene>
    <name evidence="5" type="ORF">CC80DRAFT_589258</name>
</gene>
<feature type="region of interest" description="Disordered" evidence="3">
    <location>
        <begin position="1"/>
        <end position="32"/>
    </location>
</feature>
<feature type="domain" description="Zn(2)-C6 fungal-type" evidence="4">
    <location>
        <begin position="39"/>
        <end position="69"/>
    </location>
</feature>
<dbReference type="PROSITE" id="PS50048">
    <property type="entry name" value="ZN2_CY6_FUNGAL_2"/>
    <property type="match status" value="1"/>
</dbReference>
<dbReference type="Pfam" id="PF04082">
    <property type="entry name" value="Fungal_trans"/>
    <property type="match status" value="1"/>
</dbReference>
<evidence type="ECO:0000256" key="1">
    <source>
        <dbReference type="ARBA" id="ARBA00022723"/>
    </source>
</evidence>
<dbReference type="Proteomes" id="UP000800035">
    <property type="component" value="Unassembled WGS sequence"/>
</dbReference>
<organism evidence="5 6">
    <name type="scientific">Byssothecium circinans</name>
    <dbReference type="NCBI Taxonomy" id="147558"/>
    <lineage>
        <taxon>Eukaryota</taxon>
        <taxon>Fungi</taxon>
        <taxon>Dikarya</taxon>
        <taxon>Ascomycota</taxon>
        <taxon>Pezizomycotina</taxon>
        <taxon>Dothideomycetes</taxon>
        <taxon>Pleosporomycetidae</taxon>
        <taxon>Pleosporales</taxon>
        <taxon>Massarineae</taxon>
        <taxon>Massarinaceae</taxon>
        <taxon>Byssothecium</taxon>
    </lineage>
</organism>
<evidence type="ECO:0000313" key="5">
    <source>
        <dbReference type="EMBL" id="KAF1961750.1"/>
    </source>
</evidence>
<dbReference type="GO" id="GO:0008270">
    <property type="term" value="F:zinc ion binding"/>
    <property type="evidence" value="ECO:0007669"/>
    <property type="project" value="InterPro"/>
</dbReference>
<protein>
    <recommendedName>
        <fullName evidence="4">Zn(2)-C6 fungal-type domain-containing protein</fullName>
    </recommendedName>
</protein>
<keyword evidence="2" id="KW-0539">Nucleus</keyword>
<dbReference type="Gene3D" id="4.10.240.10">
    <property type="entry name" value="Zn(2)-C6 fungal-type DNA-binding domain"/>
    <property type="match status" value="1"/>
</dbReference>
<dbReference type="OrthoDB" id="426882at2759"/>
<dbReference type="GO" id="GO:0006351">
    <property type="term" value="P:DNA-templated transcription"/>
    <property type="evidence" value="ECO:0007669"/>
    <property type="project" value="InterPro"/>
</dbReference>
<dbReference type="AlphaFoldDB" id="A0A6A5UBQ1"/>
<dbReference type="InterPro" id="IPR053187">
    <property type="entry name" value="Notoamide_regulator"/>
</dbReference>
<sequence>MENQPPAFGFRPILPRKKQQTPEKPPTVATRNSARSSVACESCRKKKVKCDAARPTCSACSSMSVECVYRTAPAESSMAALKRKYGELESYTEDLKGTQNAMEQVFCAMQNRPVGEATAIFKKIRAGANIHSILRHVSAGDLFLQLHVEPETRYRFEFPLKIEMPRFLRMTDNPYLWSRMYEAPFALPDAAFSSPTPLAKDRSSPYVKPYFSATIVDPRMDCVVPSLWTEVSKDNDLMRQLLRCYFSYEHQFLGCIHKDHFLNDMISGSTEHCSPLLMNAVLAFACHSCTRLTDRAHHWDPQTLGYKFFAEARRLWELEKRRKKSLTTVQAVIIFNGLSNVNCVDKIGLAYKDRAVNMIHELGLHEAAIQSQGKGGRDSRAFTLWAIYFWISLQDFHFRSSTPNFTAPTVALPNPDESSEWYSEFFVRYPQDSQPHSTNYGHVFKAKCELAVIMNAVRNKLFAGEQNPNKRPKVRPSEVAATFIQDLQTWFAALPVSLLPGNIVFPAQLQLHILYQDVMAVLCEKALADTTASIFGSPRTYTQSLLAYSKMCFETLVRLYYLRHGFEGCDSYLIQDLQVLAYLAQNRLNAATKNTAGDAATDLNEARATLFLAAKGLHIQGKNYYLALALSHILQNDLRPEEAVMLYRYTDVQKEDGAIARLKPDHIQAQYPVWAVAKKDRAEKSPGLGEVMENLVLLSIASGS</sequence>
<dbReference type="InterPro" id="IPR007219">
    <property type="entry name" value="XnlR_reg_dom"/>
</dbReference>
<dbReference type="InterPro" id="IPR036864">
    <property type="entry name" value="Zn2-C6_fun-type_DNA-bd_sf"/>
</dbReference>
<dbReference type="SUPFAM" id="SSF57701">
    <property type="entry name" value="Zn2/Cys6 DNA-binding domain"/>
    <property type="match status" value="1"/>
</dbReference>
<evidence type="ECO:0000256" key="3">
    <source>
        <dbReference type="SAM" id="MobiDB-lite"/>
    </source>
</evidence>
<dbReference type="PANTHER" id="PTHR47256">
    <property type="entry name" value="ZN(II)2CYS6 TRANSCRIPTION FACTOR (EUROFUNG)-RELATED"/>
    <property type="match status" value="1"/>
</dbReference>
<evidence type="ECO:0000313" key="6">
    <source>
        <dbReference type="Proteomes" id="UP000800035"/>
    </source>
</evidence>
<dbReference type="EMBL" id="ML976980">
    <property type="protein sequence ID" value="KAF1961750.1"/>
    <property type="molecule type" value="Genomic_DNA"/>
</dbReference>
<dbReference type="SMART" id="SM00066">
    <property type="entry name" value="GAL4"/>
    <property type="match status" value="1"/>
</dbReference>
<dbReference type="GO" id="GO:0000981">
    <property type="term" value="F:DNA-binding transcription factor activity, RNA polymerase II-specific"/>
    <property type="evidence" value="ECO:0007669"/>
    <property type="project" value="InterPro"/>
</dbReference>
<evidence type="ECO:0000259" key="4">
    <source>
        <dbReference type="PROSITE" id="PS50048"/>
    </source>
</evidence>
<dbReference type="CDD" id="cd00067">
    <property type="entry name" value="GAL4"/>
    <property type="match status" value="1"/>
</dbReference>
<accession>A0A6A5UBQ1</accession>
<dbReference type="CDD" id="cd12148">
    <property type="entry name" value="fungal_TF_MHR"/>
    <property type="match status" value="1"/>
</dbReference>
<evidence type="ECO:0000256" key="2">
    <source>
        <dbReference type="ARBA" id="ARBA00023242"/>
    </source>
</evidence>
<dbReference type="GO" id="GO:0003677">
    <property type="term" value="F:DNA binding"/>
    <property type="evidence" value="ECO:0007669"/>
    <property type="project" value="InterPro"/>
</dbReference>
<dbReference type="Pfam" id="PF00172">
    <property type="entry name" value="Zn_clus"/>
    <property type="match status" value="1"/>
</dbReference>
<proteinExistence type="predicted"/>
<reference evidence="5" key="1">
    <citation type="journal article" date="2020" name="Stud. Mycol.">
        <title>101 Dothideomycetes genomes: a test case for predicting lifestyles and emergence of pathogens.</title>
        <authorList>
            <person name="Haridas S."/>
            <person name="Albert R."/>
            <person name="Binder M."/>
            <person name="Bloem J."/>
            <person name="Labutti K."/>
            <person name="Salamov A."/>
            <person name="Andreopoulos B."/>
            <person name="Baker S."/>
            <person name="Barry K."/>
            <person name="Bills G."/>
            <person name="Bluhm B."/>
            <person name="Cannon C."/>
            <person name="Castanera R."/>
            <person name="Culley D."/>
            <person name="Daum C."/>
            <person name="Ezra D."/>
            <person name="Gonzalez J."/>
            <person name="Henrissat B."/>
            <person name="Kuo A."/>
            <person name="Liang C."/>
            <person name="Lipzen A."/>
            <person name="Lutzoni F."/>
            <person name="Magnuson J."/>
            <person name="Mondo S."/>
            <person name="Nolan M."/>
            <person name="Ohm R."/>
            <person name="Pangilinan J."/>
            <person name="Park H.-J."/>
            <person name="Ramirez L."/>
            <person name="Alfaro M."/>
            <person name="Sun H."/>
            <person name="Tritt A."/>
            <person name="Yoshinaga Y."/>
            <person name="Zwiers L.-H."/>
            <person name="Turgeon B."/>
            <person name="Goodwin S."/>
            <person name="Spatafora J."/>
            <person name="Crous P."/>
            <person name="Grigoriev I."/>
        </authorList>
    </citation>
    <scope>NUCLEOTIDE SEQUENCE</scope>
    <source>
        <strain evidence="5">CBS 675.92</strain>
    </source>
</reference>
<dbReference type="PANTHER" id="PTHR47256:SF1">
    <property type="entry name" value="ZN(II)2CYS6 TRANSCRIPTION FACTOR (EUROFUNG)"/>
    <property type="match status" value="1"/>
</dbReference>
<name>A0A6A5UBQ1_9PLEO</name>
<dbReference type="PROSITE" id="PS00463">
    <property type="entry name" value="ZN2_CY6_FUNGAL_1"/>
    <property type="match status" value="1"/>
</dbReference>
<keyword evidence="6" id="KW-1185">Reference proteome</keyword>
<dbReference type="InterPro" id="IPR001138">
    <property type="entry name" value="Zn2Cys6_DnaBD"/>
</dbReference>